<feature type="compositionally biased region" description="Basic and acidic residues" evidence="7">
    <location>
        <begin position="124"/>
        <end position="133"/>
    </location>
</feature>
<dbReference type="InParanoid" id="A0A165HHG1"/>
<dbReference type="Proteomes" id="UP000076632">
    <property type="component" value="Unassembled WGS sequence"/>
</dbReference>
<evidence type="ECO:0000313" key="9">
    <source>
        <dbReference type="EMBL" id="KZF23525.1"/>
    </source>
</evidence>
<dbReference type="Gene3D" id="4.10.240.10">
    <property type="entry name" value="Zn(2)-C6 fungal-type DNA-binding domain"/>
    <property type="match status" value="1"/>
</dbReference>
<feature type="compositionally biased region" description="Gly residues" evidence="7">
    <location>
        <begin position="94"/>
        <end position="103"/>
    </location>
</feature>
<proteinExistence type="predicted"/>
<accession>A0A165HHG1</accession>
<dbReference type="AlphaFoldDB" id="A0A165HHG1"/>
<keyword evidence="3" id="KW-0805">Transcription regulation</keyword>
<gene>
    <name evidence="9" type="ORF">L228DRAFT_118154</name>
</gene>
<dbReference type="GO" id="GO:0006351">
    <property type="term" value="P:DNA-templated transcription"/>
    <property type="evidence" value="ECO:0007669"/>
    <property type="project" value="InterPro"/>
</dbReference>
<dbReference type="SMART" id="SM00066">
    <property type="entry name" value="GAL4"/>
    <property type="match status" value="1"/>
</dbReference>
<dbReference type="InterPro" id="IPR036864">
    <property type="entry name" value="Zn2-C6_fun-type_DNA-bd_sf"/>
</dbReference>
<dbReference type="InterPro" id="IPR050815">
    <property type="entry name" value="TF_fung"/>
</dbReference>
<dbReference type="CDD" id="cd12148">
    <property type="entry name" value="fungal_TF_MHR"/>
    <property type="match status" value="1"/>
</dbReference>
<dbReference type="GO" id="GO:0005634">
    <property type="term" value="C:nucleus"/>
    <property type="evidence" value="ECO:0007669"/>
    <property type="project" value="UniProtKB-SubCell"/>
</dbReference>
<dbReference type="GeneID" id="28894104"/>
<dbReference type="GO" id="GO:0008270">
    <property type="term" value="F:zinc ion binding"/>
    <property type="evidence" value="ECO:0007669"/>
    <property type="project" value="InterPro"/>
</dbReference>
<feature type="compositionally biased region" description="Low complexity" evidence="7">
    <location>
        <begin position="838"/>
        <end position="874"/>
    </location>
</feature>
<feature type="compositionally biased region" description="Pro residues" evidence="7">
    <location>
        <begin position="973"/>
        <end position="993"/>
    </location>
</feature>
<dbReference type="PANTHER" id="PTHR47338">
    <property type="entry name" value="ZN(II)2CYS6 TRANSCRIPTION FACTOR (EUROFUNG)-RELATED"/>
    <property type="match status" value="1"/>
</dbReference>
<feature type="domain" description="Zn(2)-C6 fungal-type" evidence="8">
    <location>
        <begin position="156"/>
        <end position="186"/>
    </location>
</feature>
<dbReference type="CDD" id="cd00067">
    <property type="entry name" value="GAL4"/>
    <property type="match status" value="1"/>
</dbReference>
<evidence type="ECO:0000256" key="2">
    <source>
        <dbReference type="ARBA" id="ARBA00022723"/>
    </source>
</evidence>
<dbReference type="PRINTS" id="PR00755">
    <property type="entry name" value="AFLATOXINBRP"/>
</dbReference>
<reference evidence="9 10" key="1">
    <citation type="journal article" date="2016" name="Fungal Biol.">
        <title>The genome of Xylona heveae provides a window into fungal endophytism.</title>
        <authorList>
            <person name="Gazis R."/>
            <person name="Kuo A."/>
            <person name="Riley R."/>
            <person name="LaButti K."/>
            <person name="Lipzen A."/>
            <person name="Lin J."/>
            <person name="Amirebrahimi M."/>
            <person name="Hesse C.N."/>
            <person name="Spatafora J.W."/>
            <person name="Henrissat B."/>
            <person name="Hainaut M."/>
            <person name="Grigoriev I.V."/>
            <person name="Hibbett D.S."/>
        </authorList>
    </citation>
    <scope>NUCLEOTIDE SEQUENCE [LARGE SCALE GENOMIC DNA]</scope>
    <source>
        <strain evidence="9 10">TC161</strain>
    </source>
</reference>
<dbReference type="SUPFAM" id="SSF57701">
    <property type="entry name" value="Zn2/Cys6 DNA-binding domain"/>
    <property type="match status" value="1"/>
</dbReference>
<name>A0A165HHG1_XYLHT</name>
<dbReference type="GO" id="GO:0003677">
    <property type="term" value="F:DNA binding"/>
    <property type="evidence" value="ECO:0007669"/>
    <property type="project" value="InterPro"/>
</dbReference>
<dbReference type="PROSITE" id="PS50048">
    <property type="entry name" value="ZN2_CY6_FUNGAL_2"/>
    <property type="match status" value="1"/>
</dbReference>
<organism evidence="9 10">
    <name type="scientific">Xylona heveae (strain CBS 132557 / TC161)</name>
    <dbReference type="NCBI Taxonomy" id="1328760"/>
    <lineage>
        <taxon>Eukaryota</taxon>
        <taxon>Fungi</taxon>
        <taxon>Dikarya</taxon>
        <taxon>Ascomycota</taxon>
        <taxon>Pezizomycotina</taxon>
        <taxon>Xylonomycetes</taxon>
        <taxon>Xylonales</taxon>
        <taxon>Xylonaceae</taxon>
        <taxon>Xylona</taxon>
    </lineage>
</organism>
<evidence type="ECO:0000313" key="10">
    <source>
        <dbReference type="Proteomes" id="UP000076632"/>
    </source>
</evidence>
<evidence type="ECO:0000256" key="5">
    <source>
        <dbReference type="ARBA" id="ARBA00023163"/>
    </source>
</evidence>
<dbReference type="EMBL" id="KV407457">
    <property type="protein sequence ID" value="KZF23525.1"/>
    <property type="molecule type" value="Genomic_DNA"/>
</dbReference>
<keyword evidence="5" id="KW-0804">Transcription</keyword>
<dbReference type="OMA" id="NAMARHV"/>
<keyword evidence="2" id="KW-0479">Metal-binding</keyword>
<feature type="region of interest" description="Disordered" evidence="7">
    <location>
        <begin position="929"/>
        <end position="952"/>
    </location>
</feature>
<dbReference type="SMART" id="SM00906">
    <property type="entry name" value="Fungal_trans"/>
    <property type="match status" value="1"/>
</dbReference>
<dbReference type="GO" id="GO:0000981">
    <property type="term" value="F:DNA-binding transcription factor activity, RNA polymerase II-specific"/>
    <property type="evidence" value="ECO:0007669"/>
    <property type="project" value="InterPro"/>
</dbReference>
<dbReference type="PANTHER" id="PTHR47338:SF27">
    <property type="entry name" value="ZN(II)2CYS6 TRANSCRIPTION FACTOR (EUROFUNG)"/>
    <property type="match status" value="1"/>
</dbReference>
<feature type="compositionally biased region" description="Polar residues" evidence="7">
    <location>
        <begin position="63"/>
        <end position="73"/>
    </location>
</feature>
<evidence type="ECO:0000259" key="8">
    <source>
        <dbReference type="PROSITE" id="PS50048"/>
    </source>
</evidence>
<keyword evidence="6" id="KW-0539">Nucleus</keyword>
<sequence length="1109" mass="121348">MSFPNSPLAIPSLSGTINTSSEAFHARPGLFGKGPMTVHMEDGNKRGWEGIDVQRRNIINVPGQANMTESTDASGIGSPVSVRDHDRWKMTADPGGGEGGGQPGEHPRSPGGSIGARSSNDQTKPVDHQDDKSSTIPPWSELKTKAGKDRKRLPLACIACRRKKIRCSGEKPACKHCLRSRIPCVYKVTTRKAAPRTDYMAMLDKRLKRMEERVIKTIPKEEFRAMSGIGRAVLKGPLPGGQSRLTAGKKRPAEEAFEDELAAWPHPSQKPVDGIVALSTAQSRPQPKGADSEDSGLLSEGAEHLPSKEIQEHLAEVFFDFVYGQSYYLLHKPSYMRQLRAGSLPPVLVLAVCAVSARFSTHPSINSEPAFLRGDEWAKVARRISLSQYDEPNIVILLVYIILGLHEFGTCHGGRSWMLGGMAQRMAFALQLHHDLDHDPTRKQGPKVKLSLTERETRRRAMWACFVMDRFNSSGTERPMFINEDCLKIALPIKENLYQMEIPGQAETLDGSSTESKLSDGRKNTEINLGECMGVAAYLVRVIAIWGQVIQYVNLGGKQVDPFPPWSPQSKFYVLKARVEDFQRSLPQSLHYTPENLHKHVTERLANQFIFMHIISHQAALFVNRSAVTAATGGMPPKDTPQWFLNDIGRCVVAAANQVSALIHEAMDYNVVAPFVGYAAFFSSTIHILGVFSRNQQLEASSKENLAHNVQYLSKMKRYWGVFYFMIDSLKDIYQQHADAAFKNKGAGTSPRPYSSSVFQYGDWFDRYPHGVSEIAFENPAPDVKKEVDDSVLSQRPGLQTVEDFFAGVSPPGAKGEQSRKTSTNEQGARKSSKRTSKTAGSATAATGKARQQQLQPPKAQAQASASSSIQQPPRDSSRGQHEPPPPPHATRGLLPKPVDNVSDMVSRYSAPQPVSGSTALQTTLPPQLYQSEPQPQLPSPRHPSQPHIFQQNNYHHQPDISTQLQHHLHHQQPPPHASQQPPPPSQPQPSLPPSLSYTSYGGSFDPLSAAGPTAGLGSLSDVSIWGMDVNALNDGYLNEATNTWFGPFNLDPPDINGAAGGGAGAGGGISNGPDITGTSAGGLANYAMMLPFLMDQQHPPPALHQSHE</sequence>
<comment type="subcellular location">
    <subcellularLocation>
        <location evidence="1">Nucleus</location>
    </subcellularLocation>
</comment>
<dbReference type="InterPro" id="IPR001138">
    <property type="entry name" value="Zn2Cys6_DnaBD"/>
</dbReference>
<feature type="region of interest" description="Disordered" evidence="7">
    <location>
        <begin position="805"/>
        <end position="900"/>
    </location>
</feature>
<dbReference type="Pfam" id="PF00172">
    <property type="entry name" value="Zn_clus"/>
    <property type="match status" value="1"/>
</dbReference>
<keyword evidence="10" id="KW-1185">Reference proteome</keyword>
<feature type="region of interest" description="Disordered" evidence="7">
    <location>
        <begin position="62"/>
        <end position="147"/>
    </location>
</feature>
<evidence type="ECO:0000256" key="7">
    <source>
        <dbReference type="SAM" id="MobiDB-lite"/>
    </source>
</evidence>
<dbReference type="InterPro" id="IPR007219">
    <property type="entry name" value="XnlR_reg_dom"/>
</dbReference>
<evidence type="ECO:0000256" key="1">
    <source>
        <dbReference type="ARBA" id="ARBA00004123"/>
    </source>
</evidence>
<dbReference type="RefSeq" id="XP_018189080.1">
    <property type="nucleotide sequence ID" value="XM_018328967.1"/>
</dbReference>
<feature type="region of interest" description="Disordered" evidence="7">
    <location>
        <begin position="964"/>
        <end position="1000"/>
    </location>
</feature>
<protein>
    <recommendedName>
        <fullName evidence="8">Zn(2)-C6 fungal-type domain-containing protein</fullName>
    </recommendedName>
</protein>
<evidence type="ECO:0000256" key="6">
    <source>
        <dbReference type="ARBA" id="ARBA00023242"/>
    </source>
</evidence>
<dbReference type="OrthoDB" id="39175at2759"/>
<evidence type="ECO:0000256" key="4">
    <source>
        <dbReference type="ARBA" id="ARBA00023026"/>
    </source>
</evidence>
<dbReference type="Pfam" id="PF04082">
    <property type="entry name" value="Fungal_trans"/>
    <property type="match status" value="1"/>
</dbReference>
<evidence type="ECO:0000256" key="3">
    <source>
        <dbReference type="ARBA" id="ARBA00023015"/>
    </source>
</evidence>
<keyword evidence="4" id="KW-0843">Virulence</keyword>
<dbReference type="STRING" id="1328760.A0A165HHG1"/>
<dbReference type="PROSITE" id="PS00463">
    <property type="entry name" value="ZN2_CY6_FUNGAL_1"/>
    <property type="match status" value="1"/>
</dbReference>